<dbReference type="VEuPathDB" id="PlasmoDB:AK88_05258"/>
<dbReference type="OrthoDB" id="375150at2759"/>
<dbReference type="RefSeq" id="XP_012338283.1">
    <property type="nucleotide sequence ID" value="XM_012482860.1"/>
</dbReference>
<feature type="compositionally biased region" description="Low complexity" evidence="1">
    <location>
        <begin position="304"/>
        <end position="316"/>
    </location>
</feature>
<feature type="compositionally biased region" description="Polar residues" evidence="1">
    <location>
        <begin position="472"/>
        <end position="483"/>
    </location>
</feature>
<accession>A0A0D9QHD2</accession>
<feature type="compositionally biased region" description="Polar residues" evidence="1">
    <location>
        <begin position="317"/>
        <end position="328"/>
    </location>
</feature>
<evidence type="ECO:0000313" key="4">
    <source>
        <dbReference type="Proteomes" id="UP000054561"/>
    </source>
</evidence>
<protein>
    <recommendedName>
        <fullName evidence="5">Schizont-infected cell agglutination C-terminal domain-containing protein</fullName>
    </recommendedName>
</protein>
<feature type="region of interest" description="Disordered" evidence="1">
    <location>
        <begin position="731"/>
        <end position="762"/>
    </location>
</feature>
<feature type="compositionally biased region" description="Basic and acidic residues" evidence="1">
    <location>
        <begin position="293"/>
        <end position="303"/>
    </location>
</feature>
<keyword evidence="4" id="KW-1185">Reference proteome</keyword>
<feature type="region of interest" description="Disordered" evidence="1">
    <location>
        <begin position="528"/>
        <end position="567"/>
    </location>
</feature>
<keyword evidence="2" id="KW-0472">Membrane</keyword>
<feature type="transmembrane region" description="Helical" evidence="2">
    <location>
        <begin position="635"/>
        <end position="656"/>
    </location>
</feature>
<name>A0A0D9QHD2_PLAFR</name>
<evidence type="ECO:0000256" key="2">
    <source>
        <dbReference type="SAM" id="Phobius"/>
    </source>
</evidence>
<proteinExistence type="predicted"/>
<feature type="region of interest" description="Disordered" evidence="1">
    <location>
        <begin position="261"/>
        <end position="390"/>
    </location>
</feature>
<dbReference type="Proteomes" id="UP000054561">
    <property type="component" value="Unassembled WGS sequence"/>
</dbReference>
<gene>
    <name evidence="3" type="ORF">AK88_05258</name>
</gene>
<feature type="compositionally biased region" description="Low complexity" evidence="1">
    <location>
        <begin position="529"/>
        <end position="545"/>
    </location>
</feature>
<keyword evidence="2" id="KW-0812">Transmembrane</keyword>
<evidence type="ECO:0000313" key="3">
    <source>
        <dbReference type="EMBL" id="KJP85106.1"/>
    </source>
</evidence>
<feature type="compositionally biased region" description="Low complexity" evidence="1">
    <location>
        <begin position="340"/>
        <end position="390"/>
    </location>
</feature>
<sequence length="980" mass="107185">MGSVHLAKALAQWVIAAGNLDQDKYEEMVWNKTKDVMKDFVDYMESDDIIPYAANCDNKGWEHYAHENGAKLVTQKVGDRIVCVLMVGALYFMNGWHRAEQVRTKEEAITENIREHLRCIIVHMFSEVLNESVCKSTWGTYYAWHTVKEMEHGTGGVSGGLIQQRKCGRDLVAHGNIGGLRLNAAVKEWLQANSTLQQRLQNVKGTNTCQTKWQKGWKIADFLNNENMEHKDTLGITEIVKGLKEGMTDIFREIRKQVEQDVKKRQHAKNRKSATDGKNGQAASEAATPSKDTSADKAKKDQDQGSTTSSDTASGTPGQESVGTTDTTPAGVASVGRNDPTTSATTSSTSAPTTSTRSVPTTSTTTQTTSSTSPESKGKGTTCTASTTSASTHGAAITLNFGCTSDQELGVPPSTLLRPTDAAPGTEAGATNNTKDHTTPAAAPAAEPAQGAGPEPPGPPREPSAGTKDKSTAQPSGADSNIQMPVVAKPGPTGPEGRGGGTPTNSDDAVFGPWSKSNNSIYLWTIETAPSDSGGSSGRSASPDGHPQGGAQDGKPGSPSNHYYGVPCTTKDGNPDCDLKLAVPFEPTTNLSDGHFGPGATPAIRDLHHDGVGKEDVPLDIPDLTDTVLTATTPVLFFLSAVIVAVLGYSLWKYFAHVAKRRRTYRTVRDVPSPPLDEDIWQHLQRDEPPPAYGYTMIVVQEFARDLERDPIMCSRILDVPTSHAALATHDSTTLHPPTDCAGTDPCPPNEDDPDPWNCMETTQLATDPSASNADDPDPWSCMESIQLDAEQRRAHSNPEHAPSYCTHWINWIEEHKHILRECTTQPWFLQLTLEWKQFLREHMVANEASAAHRKAASMETQKLHAWKDWVAQQHRQMSMYGQEAWFPRLLHTVQEEKVSDNGAVPRVEKHLEVENVMAAEDVLRVRHAQPSQLHKHTYMKKPLTAKIWILILALIIEECELESRLQEKELYVDNLLEHL</sequence>
<dbReference type="AlphaFoldDB" id="A0A0D9QHD2"/>
<feature type="region of interest" description="Disordered" evidence="1">
    <location>
        <begin position="410"/>
        <end position="513"/>
    </location>
</feature>
<evidence type="ECO:0000256" key="1">
    <source>
        <dbReference type="SAM" id="MobiDB-lite"/>
    </source>
</evidence>
<reference evidence="3 4" key="1">
    <citation type="submission" date="2014-03" db="EMBL/GenBank/DDBJ databases">
        <title>The Genome Sequence of Plasmodium fragile nilgiri.</title>
        <authorList>
            <consortium name="The Broad Institute Genomics Platform"/>
            <consortium name="The Broad Institute Genome Sequencing Center for Infectious Disease"/>
            <person name="Neafsey D."/>
            <person name="Duraisingh M."/>
            <person name="Young S.K."/>
            <person name="Zeng Q."/>
            <person name="Gargeya S."/>
            <person name="Abouelleil A."/>
            <person name="Alvarado L."/>
            <person name="Chapman S.B."/>
            <person name="Gainer-Dewar J."/>
            <person name="Goldberg J."/>
            <person name="Griggs A."/>
            <person name="Gujja S."/>
            <person name="Hansen M."/>
            <person name="Howarth C."/>
            <person name="Imamovic A."/>
            <person name="Larimer J."/>
            <person name="Pearson M."/>
            <person name="Poon T.W."/>
            <person name="Priest M."/>
            <person name="Roberts A."/>
            <person name="Saif S."/>
            <person name="Shea T."/>
            <person name="Sykes S."/>
            <person name="Wortman J."/>
            <person name="Nusbaum C."/>
            <person name="Birren B."/>
        </authorList>
    </citation>
    <scope>NUCLEOTIDE SEQUENCE [LARGE SCALE GENOMIC DNA]</scope>
    <source>
        <strain evidence="4">nilgiri</strain>
    </source>
</reference>
<feature type="compositionally biased region" description="Low complexity" evidence="1">
    <location>
        <begin position="440"/>
        <end position="453"/>
    </location>
</feature>
<evidence type="ECO:0008006" key="5">
    <source>
        <dbReference type="Google" id="ProtNLM"/>
    </source>
</evidence>
<organism evidence="3 4">
    <name type="scientific">Plasmodium fragile</name>
    <dbReference type="NCBI Taxonomy" id="5857"/>
    <lineage>
        <taxon>Eukaryota</taxon>
        <taxon>Sar</taxon>
        <taxon>Alveolata</taxon>
        <taxon>Apicomplexa</taxon>
        <taxon>Aconoidasida</taxon>
        <taxon>Haemosporida</taxon>
        <taxon>Plasmodiidae</taxon>
        <taxon>Plasmodium</taxon>
        <taxon>Plasmodium (Plasmodium)</taxon>
    </lineage>
</organism>
<keyword evidence="2" id="KW-1133">Transmembrane helix</keyword>
<dbReference type="EMBL" id="KQ001750">
    <property type="protein sequence ID" value="KJP85106.1"/>
    <property type="molecule type" value="Genomic_DNA"/>
</dbReference>
<dbReference type="GeneID" id="24270572"/>